<protein>
    <submittedName>
        <fullName evidence="1">Uncharacterized protein</fullName>
    </submittedName>
</protein>
<feature type="non-terminal residue" evidence="1">
    <location>
        <position position="1"/>
    </location>
</feature>
<comment type="caution">
    <text evidence="1">The sequence shown here is derived from an EMBL/GenBank/DDBJ whole genome shotgun (WGS) entry which is preliminary data.</text>
</comment>
<name>A0A8J2KGA9_9HEXA</name>
<sequence length="13" mass="1482">MEDPNDNLNPLIP</sequence>
<evidence type="ECO:0000313" key="2">
    <source>
        <dbReference type="Proteomes" id="UP000708208"/>
    </source>
</evidence>
<dbReference type="Proteomes" id="UP000708208">
    <property type="component" value="Unassembled WGS sequence"/>
</dbReference>
<proteinExistence type="predicted"/>
<reference evidence="1" key="1">
    <citation type="submission" date="2021-06" db="EMBL/GenBank/DDBJ databases">
        <authorList>
            <person name="Hodson N. C."/>
            <person name="Mongue J. A."/>
            <person name="Jaron S. K."/>
        </authorList>
    </citation>
    <scope>NUCLEOTIDE SEQUENCE</scope>
</reference>
<accession>A0A8J2KGA9</accession>
<dbReference type="EMBL" id="CAJVCH010125670">
    <property type="protein sequence ID" value="CAG7725694.1"/>
    <property type="molecule type" value="Genomic_DNA"/>
</dbReference>
<organism evidence="1 2">
    <name type="scientific">Allacma fusca</name>
    <dbReference type="NCBI Taxonomy" id="39272"/>
    <lineage>
        <taxon>Eukaryota</taxon>
        <taxon>Metazoa</taxon>
        <taxon>Ecdysozoa</taxon>
        <taxon>Arthropoda</taxon>
        <taxon>Hexapoda</taxon>
        <taxon>Collembola</taxon>
        <taxon>Symphypleona</taxon>
        <taxon>Sminthuridae</taxon>
        <taxon>Allacma</taxon>
    </lineage>
</organism>
<keyword evidence="2" id="KW-1185">Reference proteome</keyword>
<evidence type="ECO:0000313" key="1">
    <source>
        <dbReference type="EMBL" id="CAG7725694.1"/>
    </source>
</evidence>
<gene>
    <name evidence="1" type="ORF">AFUS01_LOCUS14641</name>
</gene>